<dbReference type="EMBL" id="QFZK01000006">
    <property type="protein sequence ID" value="RFO96647.1"/>
    <property type="molecule type" value="Genomic_DNA"/>
</dbReference>
<dbReference type="AlphaFoldDB" id="A0A3E1RBB5"/>
<feature type="signal peptide" evidence="1">
    <location>
        <begin position="1"/>
        <end position="23"/>
    </location>
</feature>
<evidence type="ECO:0008006" key="4">
    <source>
        <dbReference type="Google" id="ProtNLM"/>
    </source>
</evidence>
<dbReference type="InterPro" id="IPR025421">
    <property type="entry name" value="DUF4148"/>
</dbReference>
<organism evidence="2 3">
    <name type="scientific">Rhodoferax lacus</name>
    <dbReference type="NCBI Taxonomy" id="2184758"/>
    <lineage>
        <taxon>Bacteria</taxon>
        <taxon>Pseudomonadati</taxon>
        <taxon>Pseudomonadota</taxon>
        <taxon>Betaproteobacteria</taxon>
        <taxon>Burkholderiales</taxon>
        <taxon>Comamonadaceae</taxon>
        <taxon>Rhodoferax</taxon>
    </lineage>
</organism>
<feature type="chain" id="PRO_5017787973" description="DUF4148 domain-containing protein" evidence="1">
    <location>
        <begin position="24"/>
        <end position="171"/>
    </location>
</feature>
<dbReference type="Proteomes" id="UP000260665">
    <property type="component" value="Unassembled WGS sequence"/>
</dbReference>
<comment type="caution">
    <text evidence="2">The sequence shown here is derived from an EMBL/GenBank/DDBJ whole genome shotgun (WGS) entry which is preliminary data.</text>
</comment>
<evidence type="ECO:0000313" key="3">
    <source>
        <dbReference type="Proteomes" id="UP000260665"/>
    </source>
</evidence>
<name>A0A3E1RBB5_9BURK</name>
<evidence type="ECO:0000313" key="2">
    <source>
        <dbReference type="EMBL" id="RFO96647.1"/>
    </source>
</evidence>
<sequence>MKNSQKIILTLAAFTFSSMAAMASDHESGAQNRFMDAQSSTSLISSKTREEVLAELVEAQRTGDIVASNGQEDSGKKLNELYPERYPAKATTAGRTRQQVLDELAEAQRTGDIVAGNGHEDSGKKLNELYPERYPAKAAVAGKTRQQVLDELAEAQRLSQATSGFTDQIFN</sequence>
<dbReference type="RefSeq" id="WP_117177299.1">
    <property type="nucleotide sequence ID" value="NZ_QFZK01000006.1"/>
</dbReference>
<accession>A0A3E1RBB5</accession>
<evidence type="ECO:0000256" key="1">
    <source>
        <dbReference type="SAM" id="SignalP"/>
    </source>
</evidence>
<reference evidence="2 3" key="1">
    <citation type="submission" date="2018-05" db="EMBL/GenBank/DDBJ databases">
        <title>Rhodoferax soyangensis sp.nov., isolated from an oligotrophic freshwater lake.</title>
        <authorList>
            <person name="Park M."/>
        </authorList>
    </citation>
    <scope>NUCLEOTIDE SEQUENCE [LARGE SCALE GENOMIC DNA]</scope>
    <source>
        <strain evidence="2 3">IMCC26218</strain>
    </source>
</reference>
<proteinExistence type="predicted"/>
<dbReference type="OrthoDB" id="8656910at2"/>
<keyword evidence="3" id="KW-1185">Reference proteome</keyword>
<dbReference type="Pfam" id="PF13663">
    <property type="entry name" value="DUF4148"/>
    <property type="match status" value="1"/>
</dbReference>
<protein>
    <recommendedName>
        <fullName evidence="4">DUF4148 domain-containing protein</fullName>
    </recommendedName>
</protein>
<keyword evidence="1" id="KW-0732">Signal</keyword>
<gene>
    <name evidence="2" type="ORF">DIC66_11525</name>
</gene>